<evidence type="ECO:0000313" key="11">
    <source>
        <dbReference type="Proteomes" id="UP000183805"/>
    </source>
</evidence>
<feature type="signal peptide" evidence="7">
    <location>
        <begin position="1"/>
        <end position="22"/>
    </location>
</feature>
<evidence type="ECO:0000256" key="7">
    <source>
        <dbReference type="SAM" id="SignalP"/>
    </source>
</evidence>
<accession>A0AAD0S0J7</accession>
<dbReference type="GO" id="GO:0006260">
    <property type="term" value="P:DNA replication"/>
    <property type="evidence" value="ECO:0007669"/>
    <property type="project" value="UniProtKB-KW"/>
</dbReference>
<evidence type="ECO:0000256" key="3">
    <source>
        <dbReference type="ARBA" id="ARBA00022705"/>
    </source>
</evidence>
<dbReference type="GO" id="GO:0006281">
    <property type="term" value="P:DNA repair"/>
    <property type="evidence" value="ECO:0007669"/>
    <property type="project" value="UniProtKB-KW"/>
</dbReference>
<dbReference type="RefSeq" id="WP_036966933.1">
    <property type="nucleotide sequence ID" value="NZ_CP032090.1"/>
</dbReference>
<dbReference type="CDD" id="cd08041">
    <property type="entry name" value="OBF_kDNA_ligase_like"/>
    <property type="match status" value="1"/>
</dbReference>
<sequence length="281" mass="31637">MITFIKKHLSVFLLVISFSSTAAVTPDVLLANVYDADKVNINDYLVSEKYDGIRAIWTGNKLVTRNGHLIHAPVWFTAPLPDVWLDGELWTKRQDFANLSGIVRTHQPNDSEWHTVSYQVFDMPDATLPFSQRYQNYAGLVTQINAEHIRAVKQRRFTDNHQLSLFMDELVAKGAEGVMLHLALATHKAGRSDALLKLKPYLDAEAVVIAHFPGKGKYKNMLGALKVRNAEGVEFKIGSGFSDKQRQFPPAIGSTITYKYHGFTKNGLPRFASFLHERVPL</sequence>
<dbReference type="PANTHER" id="PTHR47810:SF1">
    <property type="entry name" value="DNA LIGASE B"/>
    <property type="match status" value="1"/>
</dbReference>
<dbReference type="InterPro" id="IPR029319">
    <property type="entry name" value="DNA_ligase_OB"/>
</dbReference>
<dbReference type="Pfam" id="PF01068">
    <property type="entry name" value="DNA_ligase_A_M"/>
    <property type="match status" value="1"/>
</dbReference>
<dbReference type="Proteomes" id="UP000264605">
    <property type="component" value="Chromosome"/>
</dbReference>
<dbReference type="Gene3D" id="2.40.50.140">
    <property type="entry name" value="Nucleic acid-binding proteins"/>
    <property type="match status" value="1"/>
</dbReference>
<dbReference type="GO" id="GO:0006310">
    <property type="term" value="P:DNA recombination"/>
    <property type="evidence" value="ECO:0007669"/>
    <property type="project" value="InterPro"/>
</dbReference>
<evidence type="ECO:0000313" key="9">
    <source>
        <dbReference type="EMBL" id="AXV65806.1"/>
    </source>
</evidence>
<reference evidence="10 11" key="1">
    <citation type="submission" date="2016-10" db="EMBL/GenBank/DDBJ databases">
        <authorList>
            <person name="Varghese N."/>
            <person name="Submissions S."/>
        </authorList>
    </citation>
    <scope>NUCLEOTIDE SEQUENCE [LARGE SCALE GENOMIC DNA]</scope>
    <source>
        <strain evidence="10 11">CGMCC 1.8499</strain>
    </source>
</reference>
<dbReference type="CDD" id="cd07896">
    <property type="entry name" value="Adenylation_kDNA_ligase_like"/>
    <property type="match status" value="1"/>
</dbReference>
<dbReference type="Pfam" id="PF14743">
    <property type="entry name" value="DNA_ligase_OB_2"/>
    <property type="match status" value="1"/>
</dbReference>
<dbReference type="InterPro" id="IPR050326">
    <property type="entry name" value="NAD_dep_DNA_ligaseB"/>
</dbReference>
<dbReference type="Proteomes" id="UP000183805">
    <property type="component" value="Unassembled WGS sequence"/>
</dbReference>
<dbReference type="Gene3D" id="3.30.470.30">
    <property type="entry name" value="DNA ligase/mRNA capping enzyme"/>
    <property type="match status" value="1"/>
</dbReference>
<evidence type="ECO:0000256" key="5">
    <source>
        <dbReference type="ARBA" id="ARBA00023204"/>
    </source>
</evidence>
<keyword evidence="4" id="KW-0227">DNA damage</keyword>
<dbReference type="InterPro" id="IPR012310">
    <property type="entry name" value="DNA_ligase_ATP-dep_cent"/>
</dbReference>
<reference evidence="9 12" key="2">
    <citation type="submission" date="2018-08" db="EMBL/GenBank/DDBJ databases">
        <title>Draft genome sequence of Pseudoalteromonas donghaensis HJ51.</title>
        <authorList>
            <person name="Oh J."/>
            <person name="Roh D."/>
        </authorList>
    </citation>
    <scope>NUCLEOTIDE SEQUENCE [LARGE SCALE GENOMIC DNA]</scope>
    <source>
        <strain evidence="9 12">HJ51</strain>
    </source>
</reference>
<evidence type="ECO:0000256" key="4">
    <source>
        <dbReference type="ARBA" id="ARBA00022763"/>
    </source>
</evidence>
<name>A0AAD0S0J7_9GAMM</name>
<dbReference type="GeneID" id="99506051"/>
<keyword evidence="7" id="KW-0732">Signal</keyword>
<dbReference type="KEGG" id="pdj:D0907_11290"/>
<comment type="cofactor">
    <cofactor evidence="1">
        <name>a divalent metal cation</name>
        <dbReference type="ChEBI" id="CHEBI:60240"/>
    </cofactor>
</comment>
<dbReference type="EMBL" id="FPAZ01000015">
    <property type="protein sequence ID" value="SFT91564.1"/>
    <property type="molecule type" value="Genomic_DNA"/>
</dbReference>
<dbReference type="PANTHER" id="PTHR47810">
    <property type="entry name" value="DNA LIGASE"/>
    <property type="match status" value="1"/>
</dbReference>
<dbReference type="Gene3D" id="3.30.1490.70">
    <property type="match status" value="1"/>
</dbReference>
<dbReference type="GO" id="GO:0005524">
    <property type="term" value="F:ATP binding"/>
    <property type="evidence" value="ECO:0007669"/>
    <property type="project" value="InterPro"/>
</dbReference>
<dbReference type="GO" id="GO:0003910">
    <property type="term" value="F:DNA ligase (ATP) activity"/>
    <property type="evidence" value="ECO:0007669"/>
    <property type="project" value="UniProtKB-EC"/>
</dbReference>
<evidence type="ECO:0000256" key="6">
    <source>
        <dbReference type="ARBA" id="ARBA00034003"/>
    </source>
</evidence>
<dbReference type="EMBL" id="CP032090">
    <property type="protein sequence ID" value="AXV65806.1"/>
    <property type="molecule type" value="Genomic_DNA"/>
</dbReference>
<evidence type="ECO:0000313" key="12">
    <source>
        <dbReference type="Proteomes" id="UP000264605"/>
    </source>
</evidence>
<comment type="catalytic activity">
    <reaction evidence="6">
        <text>ATP + (deoxyribonucleotide)n-3'-hydroxyl + 5'-phospho-(deoxyribonucleotide)m = (deoxyribonucleotide)n+m + AMP + diphosphate.</text>
        <dbReference type="EC" id="6.5.1.1"/>
    </reaction>
</comment>
<keyword evidence="5" id="KW-0234">DNA repair</keyword>
<evidence type="ECO:0000256" key="1">
    <source>
        <dbReference type="ARBA" id="ARBA00001968"/>
    </source>
</evidence>
<feature type="chain" id="PRO_5042169717" evidence="7">
    <location>
        <begin position="23"/>
        <end position="281"/>
    </location>
</feature>
<dbReference type="SUPFAM" id="SSF50249">
    <property type="entry name" value="Nucleic acid-binding proteins"/>
    <property type="match status" value="1"/>
</dbReference>
<organism evidence="9 12">
    <name type="scientific">Pseudoalteromonas lipolytica</name>
    <dbReference type="NCBI Taxonomy" id="570156"/>
    <lineage>
        <taxon>Bacteria</taxon>
        <taxon>Pseudomonadati</taxon>
        <taxon>Pseudomonadota</taxon>
        <taxon>Gammaproteobacteria</taxon>
        <taxon>Alteromonadales</taxon>
        <taxon>Pseudoalteromonadaceae</taxon>
        <taxon>Pseudoalteromonas</taxon>
    </lineage>
</organism>
<proteinExistence type="predicted"/>
<keyword evidence="3" id="KW-0235">DNA replication</keyword>
<keyword evidence="2 9" id="KW-0436">Ligase</keyword>
<dbReference type="NCBIfam" id="NF006592">
    <property type="entry name" value="PRK09125.1"/>
    <property type="match status" value="1"/>
</dbReference>
<keyword evidence="11" id="KW-1185">Reference proteome</keyword>
<feature type="domain" description="ATP-dependent DNA ligase family profile" evidence="8">
    <location>
        <begin position="129"/>
        <end position="225"/>
    </location>
</feature>
<dbReference type="AlphaFoldDB" id="A0AAD0S0J7"/>
<dbReference type="InterPro" id="IPR012340">
    <property type="entry name" value="NA-bd_OB-fold"/>
</dbReference>
<dbReference type="PROSITE" id="PS50160">
    <property type="entry name" value="DNA_LIGASE_A3"/>
    <property type="match status" value="1"/>
</dbReference>
<evidence type="ECO:0000313" key="10">
    <source>
        <dbReference type="EMBL" id="SFT91564.1"/>
    </source>
</evidence>
<gene>
    <name evidence="9" type="ORF">D0907_11290</name>
    <name evidence="10" type="ORF">SAMN04487854_11577</name>
</gene>
<dbReference type="SUPFAM" id="SSF56091">
    <property type="entry name" value="DNA ligase/mRNA capping enzyme, catalytic domain"/>
    <property type="match status" value="1"/>
</dbReference>
<protein>
    <submittedName>
        <fullName evidence="9 10">DNA ligase</fullName>
    </submittedName>
</protein>
<evidence type="ECO:0000256" key="2">
    <source>
        <dbReference type="ARBA" id="ARBA00022598"/>
    </source>
</evidence>
<evidence type="ECO:0000259" key="8">
    <source>
        <dbReference type="PROSITE" id="PS50160"/>
    </source>
</evidence>